<dbReference type="PANTHER" id="PTHR43877">
    <property type="entry name" value="AMINOALKYLPHOSPHONATE N-ACETYLTRANSFERASE-RELATED-RELATED"/>
    <property type="match status" value="1"/>
</dbReference>
<dbReference type="HOGENOM" id="CLU_056607_6_4_5"/>
<dbReference type="Proteomes" id="UP000019593">
    <property type="component" value="Chromosome"/>
</dbReference>
<evidence type="ECO:0000313" key="4">
    <source>
        <dbReference type="EMBL" id="AHM03299.1"/>
    </source>
</evidence>
<dbReference type="PROSITE" id="PS51186">
    <property type="entry name" value="GNAT"/>
    <property type="match status" value="1"/>
</dbReference>
<reference evidence="4 5" key="1">
    <citation type="submission" date="2013-03" db="EMBL/GenBank/DDBJ databases">
        <authorList>
            <person name="Fiebig A."/>
            <person name="Goeker M."/>
            <person name="Klenk H.-P.P."/>
        </authorList>
    </citation>
    <scope>NUCLEOTIDE SEQUENCE [LARGE SCALE GENOMIC DNA]</scope>
    <source>
        <strain evidence="5">DSM 19469</strain>
    </source>
</reference>
<sequence length="143" mass="15781">MTRIGVAADEAARQMCFDIRRTVFIEEQQIPEAEEWDHHDETCTHVLAQDDLSAPTGTARIIAKGRHAKIGRVAVLPAYRGGGLGRALMAFCLDCARERGFAAAELESQVYAISFYEGLGFIAEGPEYDDGSGILHRRMTRPL</sequence>
<evidence type="ECO:0000256" key="1">
    <source>
        <dbReference type="ARBA" id="ARBA00022679"/>
    </source>
</evidence>
<dbReference type="InterPro" id="IPR016181">
    <property type="entry name" value="Acyl_CoA_acyltransferase"/>
</dbReference>
<dbReference type="RefSeq" id="WP_025311180.1">
    <property type="nucleotide sequence ID" value="NZ_CP004372.1"/>
</dbReference>
<dbReference type="AlphaFoldDB" id="W8RQ50"/>
<dbReference type="GO" id="GO:0016747">
    <property type="term" value="F:acyltransferase activity, transferring groups other than amino-acyl groups"/>
    <property type="evidence" value="ECO:0007669"/>
    <property type="project" value="InterPro"/>
</dbReference>
<evidence type="ECO:0000313" key="5">
    <source>
        <dbReference type="Proteomes" id="UP000019593"/>
    </source>
</evidence>
<dbReference type="InterPro" id="IPR000182">
    <property type="entry name" value="GNAT_dom"/>
</dbReference>
<name>W8RQ50_9RHOB</name>
<protein>
    <submittedName>
        <fullName evidence="4">GNAT family acetyltransferase YjcF</fullName>
    </submittedName>
</protein>
<dbReference type="EMBL" id="CP004372">
    <property type="protein sequence ID" value="AHM03299.1"/>
    <property type="molecule type" value="Genomic_DNA"/>
</dbReference>
<accession>W8RQ50</accession>
<dbReference type="STRING" id="1294273.roselon_00895"/>
<dbReference type="KEGG" id="red:roselon_00895"/>
<dbReference type="Pfam" id="PF00583">
    <property type="entry name" value="Acetyltransf_1"/>
    <property type="match status" value="1"/>
</dbReference>
<dbReference type="CDD" id="cd04301">
    <property type="entry name" value="NAT_SF"/>
    <property type="match status" value="1"/>
</dbReference>
<feature type="domain" description="N-acetyltransferase" evidence="3">
    <location>
        <begin position="3"/>
        <end position="143"/>
    </location>
</feature>
<dbReference type="SUPFAM" id="SSF55729">
    <property type="entry name" value="Acyl-CoA N-acyltransferases (Nat)"/>
    <property type="match status" value="1"/>
</dbReference>
<dbReference type="Gene3D" id="3.40.630.30">
    <property type="match status" value="1"/>
</dbReference>
<evidence type="ECO:0000259" key="3">
    <source>
        <dbReference type="PROSITE" id="PS51186"/>
    </source>
</evidence>
<dbReference type="InterPro" id="IPR050832">
    <property type="entry name" value="Bact_Acetyltransf"/>
</dbReference>
<keyword evidence="5" id="KW-1185">Reference proteome</keyword>
<evidence type="ECO:0000256" key="2">
    <source>
        <dbReference type="ARBA" id="ARBA00023315"/>
    </source>
</evidence>
<keyword evidence="2" id="KW-0012">Acyltransferase</keyword>
<proteinExistence type="predicted"/>
<keyword evidence="1 4" id="KW-0808">Transferase</keyword>
<organism evidence="4 5">
    <name type="scientific">Roseicyclus elongatus DSM 19469</name>
    <dbReference type="NCBI Taxonomy" id="1294273"/>
    <lineage>
        <taxon>Bacteria</taxon>
        <taxon>Pseudomonadati</taxon>
        <taxon>Pseudomonadota</taxon>
        <taxon>Alphaproteobacteria</taxon>
        <taxon>Rhodobacterales</taxon>
        <taxon>Roseobacteraceae</taxon>
        <taxon>Roseicyclus</taxon>
    </lineage>
</organism>
<dbReference type="PATRIC" id="fig|1294273.3.peg.875"/>
<gene>
    <name evidence="4" type="ORF">roselon_00895</name>
</gene>
<dbReference type="eggNOG" id="COG2153">
    <property type="taxonomic scope" value="Bacteria"/>
</dbReference>
<dbReference type="OrthoDB" id="9796171at2"/>